<evidence type="ECO:0008006" key="4">
    <source>
        <dbReference type="Google" id="ProtNLM"/>
    </source>
</evidence>
<proteinExistence type="predicted"/>
<evidence type="ECO:0000313" key="3">
    <source>
        <dbReference type="Proteomes" id="UP000038010"/>
    </source>
</evidence>
<dbReference type="AlphaFoldDB" id="A0A0N0NMV6"/>
<evidence type="ECO:0000256" key="1">
    <source>
        <dbReference type="SAM" id="MobiDB-lite"/>
    </source>
</evidence>
<dbReference type="GeneID" id="28731388"/>
<reference evidence="2 3" key="1">
    <citation type="submission" date="2015-06" db="EMBL/GenBank/DDBJ databases">
        <title>Draft genome of the ant-associated black yeast Phialophora attae CBS 131958.</title>
        <authorList>
            <person name="Moreno L.F."/>
            <person name="Stielow B.J."/>
            <person name="de Hoog S."/>
            <person name="Vicente V.A."/>
            <person name="Weiss V.A."/>
            <person name="de Vries M."/>
            <person name="Cruz L.M."/>
            <person name="Souza E.M."/>
        </authorList>
    </citation>
    <scope>NUCLEOTIDE SEQUENCE [LARGE SCALE GENOMIC DNA]</scope>
    <source>
        <strain evidence="2 3">CBS 131958</strain>
    </source>
</reference>
<dbReference type="STRING" id="1664694.A0A0N0NMV6"/>
<dbReference type="RefSeq" id="XP_018000864.1">
    <property type="nucleotide sequence ID" value="XM_018139508.1"/>
</dbReference>
<dbReference type="VEuPathDB" id="FungiDB:AB675_10717"/>
<feature type="region of interest" description="Disordered" evidence="1">
    <location>
        <begin position="273"/>
        <end position="295"/>
    </location>
</feature>
<dbReference type="EMBL" id="LFJN01000011">
    <property type="protein sequence ID" value="KPI40901.1"/>
    <property type="molecule type" value="Genomic_DNA"/>
</dbReference>
<dbReference type="Proteomes" id="UP000038010">
    <property type="component" value="Unassembled WGS sequence"/>
</dbReference>
<accession>A0A0N0NMV6</accession>
<gene>
    <name evidence="2" type="ORF">AB675_10717</name>
</gene>
<comment type="caution">
    <text evidence="2">The sequence shown here is derived from an EMBL/GenBank/DDBJ whole genome shotgun (WGS) entry which is preliminary data.</text>
</comment>
<keyword evidence="3" id="KW-1185">Reference proteome</keyword>
<organism evidence="2 3">
    <name type="scientific">Cyphellophora attinorum</name>
    <dbReference type="NCBI Taxonomy" id="1664694"/>
    <lineage>
        <taxon>Eukaryota</taxon>
        <taxon>Fungi</taxon>
        <taxon>Dikarya</taxon>
        <taxon>Ascomycota</taxon>
        <taxon>Pezizomycotina</taxon>
        <taxon>Eurotiomycetes</taxon>
        <taxon>Chaetothyriomycetidae</taxon>
        <taxon>Chaetothyriales</taxon>
        <taxon>Cyphellophoraceae</taxon>
        <taxon>Cyphellophora</taxon>
    </lineage>
</organism>
<sequence>MDSDFADTASEQTNINDWKRWRVHMKGLKTMSDLRPDGFHGLGNHTALMAWWLDLVGCSVLDQVPQFEMPQDLVLLDVDHGSKSFDIRQQASHMIDMYPEMLGIMRGLHMMEGIATIVAQNSEQTEFWRDEVRGIELIGPATHFLLTTPRFQSSIDEDESSVTLLVQELLRLTCLLLLSGLKRCLSLNASDCEAIQQRFWKIWGVKGQPIAGVLQDLALWTAETTTMAESIEVAQSAHWCNWFVVRMQSLSLTIRRYKTPDYLSLLDSTAHGSAPSDSAANADILPSHPPGSLTA</sequence>
<protein>
    <recommendedName>
        <fullName evidence="4">Transcription factor domain-containing protein</fullName>
    </recommendedName>
</protein>
<evidence type="ECO:0000313" key="2">
    <source>
        <dbReference type="EMBL" id="KPI40901.1"/>
    </source>
</evidence>
<dbReference type="OrthoDB" id="3469225at2759"/>
<name>A0A0N0NMV6_9EURO</name>